<feature type="active site" description="Proton acceptor" evidence="10">
    <location>
        <position position="306"/>
    </location>
</feature>
<dbReference type="GO" id="GO:0008939">
    <property type="term" value="F:nicotinate-nucleotide-dimethylbenzimidazole phosphoribosyltransferase activity"/>
    <property type="evidence" value="ECO:0007669"/>
    <property type="project" value="UniProtKB-UniRule"/>
</dbReference>
<organism evidence="11 12">
    <name type="scientific">Rubellimicrobium rubrum</name>
    <dbReference type="NCBI Taxonomy" id="2585369"/>
    <lineage>
        <taxon>Bacteria</taxon>
        <taxon>Pseudomonadati</taxon>
        <taxon>Pseudomonadota</taxon>
        <taxon>Alphaproteobacteria</taxon>
        <taxon>Rhodobacterales</taxon>
        <taxon>Roseobacteraceae</taxon>
        <taxon>Rubellimicrobium</taxon>
    </lineage>
</organism>
<dbReference type="UniPathway" id="UPA00061">
    <property type="reaction ID" value="UER00516"/>
</dbReference>
<dbReference type="AlphaFoldDB" id="A0A5C4MUF1"/>
<evidence type="ECO:0000256" key="1">
    <source>
        <dbReference type="ARBA" id="ARBA00005049"/>
    </source>
</evidence>
<dbReference type="SUPFAM" id="SSF52733">
    <property type="entry name" value="Nicotinate mononucleotide:5,6-dimethylbenzimidazole phosphoribosyltransferase (CobT)"/>
    <property type="match status" value="1"/>
</dbReference>
<evidence type="ECO:0000256" key="8">
    <source>
        <dbReference type="ARBA" id="ARBA00030686"/>
    </source>
</evidence>
<evidence type="ECO:0000313" key="11">
    <source>
        <dbReference type="EMBL" id="TNC48007.1"/>
    </source>
</evidence>
<dbReference type="Pfam" id="PF02277">
    <property type="entry name" value="DBI_PRT"/>
    <property type="match status" value="1"/>
</dbReference>
<evidence type="ECO:0000313" key="12">
    <source>
        <dbReference type="Proteomes" id="UP000305887"/>
    </source>
</evidence>
<keyword evidence="6 10" id="KW-0328">Glycosyltransferase</keyword>
<evidence type="ECO:0000256" key="3">
    <source>
        <dbReference type="ARBA" id="ARBA00011991"/>
    </source>
</evidence>
<dbReference type="EC" id="2.4.2.21" evidence="3 10"/>
<dbReference type="OrthoDB" id="9781491at2"/>
<keyword evidence="5 10" id="KW-0169">Cobalamin biosynthesis</keyword>
<dbReference type="InterPro" id="IPR023195">
    <property type="entry name" value="Nict_dMeBzImd_PRibTrfase_N"/>
</dbReference>
<comment type="catalytic activity">
    <reaction evidence="9 10">
        <text>5,6-dimethylbenzimidazole + nicotinate beta-D-ribonucleotide = alpha-ribazole 5'-phosphate + nicotinate + H(+)</text>
        <dbReference type="Rhea" id="RHEA:11196"/>
        <dbReference type="ChEBI" id="CHEBI:15378"/>
        <dbReference type="ChEBI" id="CHEBI:15890"/>
        <dbReference type="ChEBI" id="CHEBI:32544"/>
        <dbReference type="ChEBI" id="CHEBI:57502"/>
        <dbReference type="ChEBI" id="CHEBI:57918"/>
        <dbReference type="EC" id="2.4.2.21"/>
    </reaction>
</comment>
<proteinExistence type="inferred from homology"/>
<dbReference type="EMBL" id="VDFU01000020">
    <property type="protein sequence ID" value="TNC48007.1"/>
    <property type="molecule type" value="Genomic_DNA"/>
</dbReference>
<keyword evidence="12" id="KW-1185">Reference proteome</keyword>
<reference evidence="11 12" key="1">
    <citation type="submission" date="2019-06" db="EMBL/GenBank/DDBJ databases">
        <title>YIM 131921 draft genome.</title>
        <authorList>
            <person name="Jiang L."/>
        </authorList>
    </citation>
    <scope>NUCLEOTIDE SEQUENCE [LARGE SCALE GENOMIC DNA]</scope>
    <source>
        <strain evidence="11 12">YIM 131921</strain>
    </source>
</reference>
<comment type="function">
    <text evidence="10">Catalyzes the synthesis of alpha-ribazole-5'-phosphate from nicotinate mononucleotide (NAMN) and 5,6-dimethylbenzimidazole (DMB).</text>
</comment>
<name>A0A5C4MUF1_9RHOB</name>
<dbReference type="HAMAP" id="MF_00230">
    <property type="entry name" value="CobT"/>
    <property type="match status" value="1"/>
</dbReference>
<comment type="pathway">
    <text evidence="1 10">Nucleoside biosynthesis; alpha-ribazole biosynthesis; alpha-ribazole from 5,6-dimethylbenzimidazole: step 1/2.</text>
</comment>
<dbReference type="PANTHER" id="PTHR43463">
    <property type="entry name" value="NICOTINATE-NUCLEOTIDE--DIMETHYLBENZIMIDAZOLE PHOSPHORIBOSYLTRANSFERASE"/>
    <property type="match status" value="1"/>
</dbReference>
<dbReference type="Gene3D" id="1.10.1610.10">
    <property type="match status" value="1"/>
</dbReference>
<evidence type="ECO:0000256" key="2">
    <source>
        <dbReference type="ARBA" id="ARBA00007110"/>
    </source>
</evidence>
<evidence type="ECO:0000256" key="10">
    <source>
        <dbReference type="HAMAP-Rule" id="MF_00230"/>
    </source>
</evidence>
<evidence type="ECO:0000256" key="7">
    <source>
        <dbReference type="ARBA" id="ARBA00022679"/>
    </source>
</evidence>
<gene>
    <name evidence="10 11" type="primary">cobT</name>
    <name evidence="11" type="ORF">FHG66_15305</name>
</gene>
<dbReference type="InterPro" id="IPR017846">
    <property type="entry name" value="Nict_dMeBzImd_PRibTrfase_bact"/>
</dbReference>
<dbReference type="CDD" id="cd02439">
    <property type="entry name" value="DMB-PRT_CobT"/>
    <property type="match status" value="1"/>
</dbReference>
<dbReference type="RefSeq" id="WP_139077934.1">
    <property type="nucleotide sequence ID" value="NZ_VDFU01000020.1"/>
</dbReference>
<dbReference type="Proteomes" id="UP000305887">
    <property type="component" value="Unassembled WGS sequence"/>
</dbReference>
<comment type="caution">
    <text evidence="11">The sequence shown here is derived from an EMBL/GenBank/DDBJ whole genome shotgun (WGS) entry which is preliminary data.</text>
</comment>
<accession>A0A5C4MUF1</accession>
<evidence type="ECO:0000256" key="5">
    <source>
        <dbReference type="ARBA" id="ARBA00022573"/>
    </source>
</evidence>
<keyword evidence="7 10" id="KW-0808">Transferase</keyword>
<dbReference type="InterPro" id="IPR003200">
    <property type="entry name" value="Nict_dMeBzImd_PRibTrfase"/>
</dbReference>
<protein>
    <recommendedName>
        <fullName evidence="4 10">Nicotinate-nucleotide--dimethylbenzimidazole phosphoribosyltransferase</fullName>
        <shortName evidence="10">NN:DBI PRT</shortName>
        <ecNumber evidence="3 10">2.4.2.21</ecNumber>
    </recommendedName>
    <alternativeName>
        <fullName evidence="8 10">N(1)-alpha-phosphoribosyltransferase</fullName>
    </alternativeName>
</protein>
<dbReference type="Gene3D" id="3.40.50.10210">
    <property type="match status" value="1"/>
</dbReference>
<dbReference type="GO" id="GO:0009236">
    <property type="term" value="P:cobalamin biosynthetic process"/>
    <property type="evidence" value="ECO:0007669"/>
    <property type="project" value="UniProtKB-UniRule"/>
</dbReference>
<dbReference type="NCBIfam" id="TIGR03160">
    <property type="entry name" value="cobT_DBIPRT"/>
    <property type="match status" value="1"/>
</dbReference>
<dbReference type="InterPro" id="IPR036087">
    <property type="entry name" value="Nict_dMeBzImd_PRibTrfase_sf"/>
</dbReference>
<comment type="similarity">
    <text evidence="2 10">Belongs to the CobT family.</text>
</comment>
<dbReference type="PANTHER" id="PTHR43463:SF1">
    <property type="entry name" value="NICOTINATE-NUCLEOTIDE--DIMETHYLBENZIMIDAZOLE PHOSPHORIBOSYLTRANSFERASE"/>
    <property type="match status" value="1"/>
</dbReference>
<dbReference type="NCBIfam" id="NF000996">
    <property type="entry name" value="PRK00105.1"/>
    <property type="match status" value="1"/>
</dbReference>
<sequence length="337" mass="34883">MAPFTTLAEFREVLAAAPGSDQFARDQAEARNERLTKPLRALGRLDDLAIWMAGWQRTPKPTVDRPQIAIFAGNHGVTTARAVSAYPAEVTEQMVLNFQAGGAAINQIARSVGARLTVHAIDLHRPTADFTQGPAMTEEECVSALQIGWKAVEDGTDLFVAGEMGIGNTTAAAAIATALFGGSPCDWVGRGTGVDESGLLRKVEAVEAGLAVNPGARTNALEALRCLGGREIAAMAGSIARARVDSIPVILDGFICTAAAAVLARAVPGALDHVQAGHQSAEAAHRNMLLRLELDPLLTLGMRLGEGSGAAVAISVVRAAVACQSGMASFDEAGVTG</sequence>
<evidence type="ECO:0000256" key="4">
    <source>
        <dbReference type="ARBA" id="ARBA00015486"/>
    </source>
</evidence>
<evidence type="ECO:0000256" key="9">
    <source>
        <dbReference type="ARBA" id="ARBA00047340"/>
    </source>
</evidence>
<evidence type="ECO:0000256" key="6">
    <source>
        <dbReference type="ARBA" id="ARBA00022676"/>
    </source>
</evidence>